<feature type="compositionally biased region" description="Low complexity" evidence="1">
    <location>
        <begin position="189"/>
        <end position="200"/>
    </location>
</feature>
<sequence length="217" mass="23007">MTVSDDDIANLLNEELFARRAKALFLSNAGATIAKIAEECGVSTSTVRKDLDIAKRQYLADTPDQRRAVQMSIIHDMRKANYPAMMRGDVDAANVILRGLKQEASLFGLFPKVLEVPGIDSVSAANEAAALIERIAQIDPQGLREITRGQTPLDVETVEDRDESPTGATPFAAAQPAGYVGETDEPAEAGDPAGVPGPAGLSVDLGDDDDDWSNIGG</sequence>
<dbReference type="RefSeq" id="YP_009950121.1">
    <property type="nucleotide sequence ID" value="NC_051587.1"/>
</dbReference>
<organism evidence="2 3">
    <name type="scientific">Mycobacterium phage Serendipitous</name>
    <dbReference type="NCBI Taxonomy" id="2301619"/>
    <lineage>
        <taxon>Viruses</taxon>
        <taxon>Duplodnaviria</taxon>
        <taxon>Heunggongvirae</taxon>
        <taxon>Uroviricota</taxon>
        <taxon>Caudoviricetes</taxon>
        <taxon>Bclasvirinae</taxon>
        <taxon>Acadianvirus</taxon>
        <taxon>Acadianvirus serendipitous</taxon>
    </lineage>
</organism>
<accession>A0A385UI08</accession>
<name>A0A385UI08_9CAUD</name>
<evidence type="ECO:0000256" key="1">
    <source>
        <dbReference type="SAM" id="MobiDB-lite"/>
    </source>
</evidence>
<reference evidence="3" key="1">
    <citation type="submission" date="2018-08" db="EMBL/GenBank/DDBJ databases">
        <authorList>
            <person name="Farris L."/>
            <person name="Burns B."/>
            <person name="Flowers J."/>
            <person name="Harvey A."/>
            <person name="Kent S."/>
            <person name="Kernodle S.A."/>
            <person name="McGinnis R."/>
            <person name="Sargent R."/>
            <person name="Stanley M."/>
            <person name="Wright P."/>
            <person name="Wallen J.R."/>
            <person name="Eckardt M.A."/>
            <person name="Gainey M.D."/>
            <person name="Garlena R.A."/>
            <person name="Russell D.A."/>
            <person name="Pope W.H."/>
            <person name="Jacobs-Sera D."/>
            <person name="Hatfull G.F."/>
        </authorList>
    </citation>
    <scope>NUCLEOTIDE SEQUENCE [LARGE SCALE GENOMIC DNA]</scope>
</reference>
<protein>
    <submittedName>
        <fullName evidence="2">Helix-turn-helix DNA-binding protein</fullName>
    </submittedName>
</protein>
<evidence type="ECO:0000313" key="3">
    <source>
        <dbReference type="Proteomes" id="UP000275667"/>
    </source>
</evidence>
<gene>
    <name evidence="2" type="primary">69</name>
    <name evidence="2" type="ORF">SEA_SERENDIPITOUS_69</name>
</gene>
<dbReference type="Pfam" id="PF13384">
    <property type="entry name" value="HTH_23"/>
    <property type="match status" value="1"/>
</dbReference>
<feature type="region of interest" description="Disordered" evidence="1">
    <location>
        <begin position="148"/>
        <end position="217"/>
    </location>
</feature>
<keyword evidence="3" id="KW-1185">Reference proteome</keyword>
<dbReference type="EMBL" id="MH727561">
    <property type="protein sequence ID" value="AYB70610.1"/>
    <property type="molecule type" value="Genomic_DNA"/>
</dbReference>
<evidence type="ECO:0000313" key="2">
    <source>
        <dbReference type="EMBL" id="AYB70610.1"/>
    </source>
</evidence>
<dbReference type="KEGG" id="vg:60321531"/>
<feature type="compositionally biased region" description="Acidic residues" evidence="1">
    <location>
        <begin position="205"/>
        <end position="217"/>
    </location>
</feature>
<keyword evidence="2" id="KW-0238">DNA-binding</keyword>
<dbReference type="GeneID" id="60321531"/>
<dbReference type="GO" id="GO:0003677">
    <property type="term" value="F:DNA binding"/>
    <property type="evidence" value="ECO:0007669"/>
    <property type="project" value="UniProtKB-KW"/>
</dbReference>
<dbReference type="Proteomes" id="UP000275667">
    <property type="component" value="Segment"/>
</dbReference>
<proteinExistence type="predicted"/>